<dbReference type="Proteomes" id="UP001374579">
    <property type="component" value="Unassembled WGS sequence"/>
</dbReference>
<dbReference type="GO" id="GO:0006303">
    <property type="term" value="P:double-strand break repair via nonhomologous end joining"/>
    <property type="evidence" value="ECO:0007669"/>
    <property type="project" value="TreeGrafter"/>
</dbReference>
<dbReference type="SMART" id="SM01347">
    <property type="entry name" value="Mre11_DNA_bind"/>
    <property type="match status" value="1"/>
</dbReference>
<feature type="region of interest" description="Disordered" evidence="3">
    <location>
        <begin position="671"/>
        <end position="716"/>
    </location>
</feature>
<dbReference type="GO" id="GO:0035861">
    <property type="term" value="C:site of double-strand break"/>
    <property type="evidence" value="ECO:0007669"/>
    <property type="project" value="TreeGrafter"/>
</dbReference>
<feature type="compositionally biased region" description="Polar residues" evidence="3">
    <location>
        <begin position="801"/>
        <end position="810"/>
    </location>
</feature>
<feature type="domain" description="Mre11 DNA-binding" evidence="4">
    <location>
        <begin position="350"/>
        <end position="504"/>
    </location>
</feature>
<dbReference type="GO" id="GO:0030145">
    <property type="term" value="F:manganese ion binding"/>
    <property type="evidence" value="ECO:0007669"/>
    <property type="project" value="InterPro"/>
</dbReference>
<dbReference type="InterPro" id="IPR041796">
    <property type="entry name" value="Mre11_N"/>
</dbReference>
<dbReference type="InterPro" id="IPR029052">
    <property type="entry name" value="Metallo-depent_PP-like"/>
</dbReference>
<evidence type="ECO:0000256" key="3">
    <source>
        <dbReference type="SAM" id="MobiDB-lite"/>
    </source>
</evidence>
<feature type="active site" description="Proton donor" evidence="2">
    <location>
        <position position="183"/>
    </location>
</feature>
<dbReference type="InterPro" id="IPR007281">
    <property type="entry name" value="Mre11_DNA-bd"/>
</dbReference>
<organism evidence="5 6">
    <name type="scientific">Littorina saxatilis</name>
    <dbReference type="NCBI Taxonomy" id="31220"/>
    <lineage>
        <taxon>Eukaryota</taxon>
        <taxon>Metazoa</taxon>
        <taxon>Spiralia</taxon>
        <taxon>Lophotrochozoa</taxon>
        <taxon>Mollusca</taxon>
        <taxon>Gastropoda</taxon>
        <taxon>Caenogastropoda</taxon>
        <taxon>Littorinimorpha</taxon>
        <taxon>Littorinoidea</taxon>
        <taxon>Littorinidae</taxon>
        <taxon>Littorina</taxon>
    </lineage>
</organism>
<feature type="compositionally biased region" description="Low complexity" evidence="3">
    <location>
        <begin position="822"/>
        <end position="833"/>
    </location>
</feature>
<dbReference type="GO" id="GO:0042138">
    <property type="term" value="P:meiotic DNA double-strand break formation"/>
    <property type="evidence" value="ECO:0007669"/>
    <property type="project" value="TreeGrafter"/>
</dbReference>
<dbReference type="EMBL" id="JBAMIC010000002">
    <property type="protein sequence ID" value="KAK7111620.1"/>
    <property type="molecule type" value="Genomic_DNA"/>
</dbReference>
<reference evidence="5 6" key="1">
    <citation type="submission" date="2024-02" db="EMBL/GenBank/DDBJ databases">
        <title>Chromosome-scale genome assembly of the rough periwinkle Littorina saxatilis.</title>
        <authorList>
            <person name="De Jode A."/>
            <person name="Faria R."/>
            <person name="Formenti G."/>
            <person name="Sims Y."/>
            <person name="Smith T.P."/>
            <person name="Tracey A."/>
            <person name="Wood J.M.D."/>
            <person name="Zagrodzka Z.B."/>
            <person name="Johannesson K."/>
            <person name="Butlin R.K."/>
            <person name="Leder E.H."/>
        </authorList>
    </citation>
    <scope>NUCLEOTIDE SEQUENCE [LARGE SCALE GENOMIC DNA]</scope>
    <source>
        <strain evidence="5">Snail1</strain>
        <tissue evidence="5">Muscle</tissue>
    </source>
</reference>
<keyword evidence="1" id="KW-0378">Hydrolase</keyword>
<feature type="region of interest" description="Disordered" evidence="3">
    <location>
        <begin position="742"/>
        <end position="786"/>
    </location>
</feature>
<dbReference type="InterPro" id="IPR038487">
    <property type="entry name" value="Mre11_capping_dom"/>
</dbReference>
<dbReference type="PANTHER" id="PTHR10139:SF1">
    <property type="entry name" value="DOUBLE-STRAND BREAK REPAIR PROTEIN MRE11"/>
    <property type="match status" value="1"/>
</dbReference>
<keyword evidence="6" id="KW-1185">Reference proteome</keyword>
<feature type="region of interest" description="Disordered" evidence="3">
    <location>
        <begin position="801"/>
        <end position="869"/>
    </location>
</feature>
<evidence type="ECO:0000313" key="6">
    <source>
        <dbReference type="Proteomes" id="UP001374579"/>
    </source>
</evidence>
<gene>
    <name evidence="5" type="ORF">V1264_011224</name>
</gene>
<evidence type="ECO:0000313" key="5">
    <source>
        <dbReference type="EMBL" id="KAK7111620.1"/>
    </source>
</evidence>
<dbReference type="GO" id="GO:0097552">
    <property type="term" value="P:mitochondrial double-strand break repair via homologous recombination"/>
    <property type="evidence" value="ECO:0007669"/>
    <property type="project" value="TreeGrafter"/>
</dbReference>
<dbReference type="Pfam" id="PF04152">
    <property type="entry name" value="Mre11_DNA_bind"/>
    <property type="match status" value="1"/>
</dbReference>
<dbReference type="Pfam" id="PF00149">
    <property type="entry name" value="Metallophos"/>
    <property type="match status" value="2"/>
</dbReference>
<feature type="compositionally biased region" description="Polar residues" evidence="3">
    <location>
        <begin position="694"/>
        <end position="716"/>
    </location>
</feature>
<comment type="caution">
    <text evidence="5">The sequence shown here is derived from an EMBL/GenBank/DDBJ whole genome shotgun (WGS) entry which is preliminary data.</text>
</comment>
<feature type="compositionally biased region" description="Low complexity" evidence="3">
    <location>
        <begin position="742"/>
        <end position="765"/>
    </location>
</feature>
<feature type="compositionally biased region" description="Polar residues" evidence="3">
    <location>
        <begin position="766"/>
        <end position="786"/>
    </location>
</feature>
<dbReference type="SUPFAM" id="SSF56300">
    <property type="entry name" value="Metallo-dependent phosphatases"/>
    <property type="match status" value="1"/>
</dbReference>
<dbReference type="GO" id="GO:0008296">
    <property type="term" value="F:3'-5'-DNA exonuclease activity"/>
    <property type="evidence" value="ECO:0007669"/>
    <property type="project" value="InterPro"/>
</dbReference>
<evidence type="ECO:0000259" key="4">
    <source>
        <dbReference type="SMART" id="SM01347"/>
    </source>
</evidence>
<dbReference type="GO" id="GO:0000724">
    <property type="term" value="P:double-strand break repair via homologous recombination"/>
    <property type="evidence" value="ECO:0007669"/>
    <property type="project" value="TreeGrafter"/>
</dbReference>
<evidence type="ECO:0000256" key="2">
    <source>
        <dbReference type="PIRSR" id="PIRSR000882-1"/>
    </source>
</evidence>
<name>A0AAN9GM21_9CAEN</name>
<evidence type="ECO:0000256" key="1">
    <source>
        <dbReference type="ARBA" id="ARBA00022801"/>
    </source>
</evidence>
<dbReference type="Gene3D" id="3.30.110.110">
    <property type="entry name" value="Mre11, capping domain"/>
    <property type="match status" value="1"/>
</dbReference>
<dbReference type="GO" id="GO:0007095">
    <property type="term" value="P:mitotic G2 DNA damage checkpoint signaling"/>
    <property type="evidence" value="ECO:0007669"/>
    <property type="project" value="TreeGrafter"/>
</dbReference>
<feature type="region of interest" description="Disordered" evidence="3">
    <location>
        <begin position="575"/>
        <end position="651"/>
    </location>
</feature>
<feature type="compositionally biased region" description="Polar residues" evidence="3">
    <location>
        <begin position="594"/>
        <end position="636"/>
    </location>
</feature>
<protein>
    <recommendedName>
        <fullName evidence="4">Mre11 DNA-binding domain-containing protein</fullName>
    </recommendedName>
</protein>
<dbReference type="GO" id="GO:0031573">
    <property type="term" value="P:mitotic intra-S DNA damage checkpoint signaling"/>
    <property type="evidence" value="ECO:0007669"/>
    <property type="project" value="TreeGrafter"/>
</dbReference>
<dbReference type="InterPro" id="IPR004843">
    <property type="entry name" value="Calcineurin-like_PHP"/>
</dbReference>
<sequence length="869" mass="95710">MATDNPIPNHHEDTSIFRILIATDIHLGFKHQDPVRGHDSMGTFEEVLQLAREHRADFVLLGGDLFHENRPPRAVMHGCLQLLKKYCVGEEPKTFQVIDTERDEAGPCGTDVAVSTASFSESDTSLTTNKTKALLLSTSSSPDPLTPPASGFSVSSSFAQTTTSSKPSNMNISMPVFSIHGNHDEPTGPLNLSAMDIVECAGLVHYFGKTTSVSEIEVKPVLLKKGTTQLALYGIGSIRSDKLHQMYVTNKVTMEPPQQDNAEDWFNILVLHQNRVQRAHQTHVKESFIHDFIDLAIWGHEHESLMKPTPVAEGRKTKILQPGSTIATQFKQSETKQKHAALLTVCGREFHLEPLRLETVRKMFIVDLIPRLMHGETEDDEVNRLMQDCQNKVEKLLERQRGPGQPHEPLIRIKVQHEKFFYKTFSATRFGTPFVGRVANPHNIVVFGRKGSDPESDLSDLAQPHKSEFPMLTLEDLLLKELQKEDLPPQIVLKKKVLAAMRDYVHLEKSGAISTIVKEQLESVQKKIKSSEHLLSTTESLMDWIDEAIRTHREGIEGTTACAEEATVIQAVAHAASAGEDDDDDSFPHAARSMNKSSTAKRVDSTAPSYNRNYPSSPQKKFQTRANLQSSTSSPAISARPIQTLKERSTISGLETTADKGLKRYSTNASLAASPDKILKRSPTAGSLLPSPVPEQSSKAAPGVSNTSDGRSLATEFNTDTVKSRCKTPYCPYAIFRRFASSRPGPSKKPISISPVHTPTTNTTTSENAQSPNSKMTTSHLESNSLVNSERVTLARNLSTQNATAVADTSTQDRQRGLALGSMSAESINSNSSRHPDVSFLASGQDSEDDDLYILDDSSSGQIWKPTNK</sequence>
<dbReference type="AlphaFoldDB" id="A0AAN9GM21"/>
<proteinExistence type="predicted"/>
<dbReference type="GO" id="GO:0000014">
    <property type="term" value="F:single-stranded DNA endodeoxyribonuclease activity"/>
    <property type="evidence" value="ECO:0007669"/>
    <property type="project" value="TreeGrafter"/>
</dbReference>
<dbReference type="Gene3D" id="3.60.21.10">
    <property type="match status" value="1"/>
</dbReference>
<dbReference type="GO" id="GO:0030870">
    <property type="term" value="C:Mre11 complex"/>
    <property type="evidence" value="ECO:0007669"/>
    <property type="project" value="InterPro"/>
</dbReference>
<dbReference type="GO" id="GO:0000723">
    <property type="term" value="P:telomere maintenance"/>
    <property type="evidence" value="ECO:0007669"/>
    <property type="project" value="TreeGrafter"/>
</dbReference>
<accession>A0AAN9GM21</accession>
<dbReference type="PANTHER" id="PTHR10139">
    <property type="entry name" value="DOUBLE-STRAND BREAK REPAIR PROTEIN MRE11"/>
    <property type="match status" value="1"/>
</dbReference>
<dbReference type="CDD" id="cd00840">
    <property type="entry name" value="MPP_Mre11_N"/>
    <property type="match status" value="1"/>
</dbReference>